<feature type="region of interest" description="Disordered" evidence="1">
    <location>
        <begin position="659"/>
        <end position="806"/>
    </location>
</feature>
<feature type="compositionally biased region" description="Polar residues" evidence="1">
    <location>
        <begin position="755"/>
        <end position="767"/>
    </location>
</feature>
<dbReference type="InterPro" id="IPR027963">
    <property type="entry name" value="MEIOC"/>
</dbReference>
<dbReference type="Pfam" id="PF15189">
    <property type="entry name" value="MEIOC"/>
    <property type="match status" value="2"/>
</dbReference>
<dbReference type="Proteomes" id="UP000694872">
    <property type="component" value="Unplaced"/>
</dbReference>
<sequence>MAFSDLCQISNAYKAVENESESERIMEENSMVRDLITKILDETGPSDTPSCTSDKPITSTPVVNQFPKNEPTNPSYIPPSNFNAYQNSLFNYSPTNQNGFNYNLQQNGFNTNGFVYPDNDVTGLLGLDPIGDASAETVTPEQLNLLRLAAQEIGGAQFTNPSKYDDKFYNYFEPSQRNSLNDTNIFSTNYNRPNSLNLDMNYTNFDNSFNTQRYLNKYDNTYVKDQNDSSELLAYLNQLSLLERNRDDLLGDCKFDINTQYQNDEFKLQEERNKMFFHRNYPNKTYNGENFYFNNISNEGIDQNYYSNQTQANPMFKPNGYHQQDFVRRDMMQREGFQGNGNLERPGFDNMGRENAQQVALLRQNQDIARQMLIMRNRPPPNPLNVDVSFLHENTPFNMGVGALLGPSPPVPQTVLSSPMVDLPLTPYHILRSMKHTVTPSAILHARLEMCYEQWKQLERERKRTEARLALAYPGRAVSSSNSIPVPRLPPCPTRVDRLTVDMLREHTKVLTLMGKMETLRASVCVHNKKHKQEDPKITVLKRGQENVCDKERDNGMDPNNFDPSTWRDDVKNVSEIAPHSEVESAMLAWRSAVAAVQAARRRELAPHTTHAQHANARYPRQDPITNLAEAVKQLGECARRARCAMWCDLTLTVALAPPHTPHAPHTPQTPIHNKSENQSQSTSQTQSPKQLATDVNSNKAHAHTPHAPHTPQTPIHNKSENQSQSTSQTQSPKQLATDVNSNKAADTKEEKHTTNQSEPSTSNQPKSEAKQEVKQTNKQADKEKNQQRRSQNYRHKMNQGRNDFYQKNRYDNRFVHTRHPYHYLATGPIN</sequence>
<evidence type="ECO:0000313" key="2">
    <source>
        <dbReference type="RefSeq" id="XP_013168616.1"/>
    </source>
</evidence>
<evidence type="ECO:0000256" key="1">
    <source>
        <dbReference type="SAM" id="MobiDB-lite"/>
    </source>
</evidence>
<feature type="compositionally biased region" description="Polar residues" evidence="1">
    <location>
        <begin position="689"/>
        <end position="700"/>
    </location>
</feature>
<dbReference type="AlphaFoldDB" id="A0AAJ6ZAN4"/>
<organism evidence="2">
    <name type="scientific">Papilio xuthus</name>
    <name type="common">Asian swallowtail butterfly</name>
    <dbReference type="NCBI Taxonomy" id="66420"/>
    <lineage>
        <taxon>Eukaryota</taxon>
        <taxon>Metazoa</taxon>
        <taxon>Ecdysozoa</taxon>
        <taxon>Arthropoda</taxon>
        <taxon>Hexapoda</taxon>
        <taxon>Insecta</taxon>
        <taxon>Pterygota</taxon>
        <taxon>Neoptera</taxon>
        <taxon>Endopterygota</taxon>
        <taxon>Lepidoptera</taxon>
        <taxon>Glossata</taxon>
        <taxon>Ditrysia</taxon>
        <taxon>Papilionoidea</taxon>
        <taxon>Papilionidae</taxon>
        <taxon>Papilioninae</taxon>
        <taxon>Papilio</taxon>
    </lineage>
</organism>
<feature type="compositionally biased region" description="Polar residues" evidence="1">
    <location>
        <begin position="733"/>
        <end position="745"/>
    </location>
</feature>
<name>A0AAJ6ZAN4_PAPXU</name>
<feature type="compositionally biased region" description="Low complexity" evidence="1">
    <location>
        <begin position="679"/>
        <end position="688"/>
    </location>
</feature>
<dbReference type="RefSeq" id="XP_013168616.1">
    <property type="nucleotide sequence ID" value="XM_013313162.1"/>
</dbReference>
<proteinExistence type="predicted"/>
<dbReference type="GO" id="GO:0048255">
    <property type="term" value="P:mRNA stabilization"/>
    <property type="evidence" value="ECO:0007669"/>
    <property type="project" value="TreeGrafter"/>
</dbReference>
<dbReference type="GeneID" id="106118503"/>
<dbReference type="PANTHER" id="PTHR33861">
    <property type="entry name" value="PROTEIN CBG18333"/>
    <property type="match status" value="1"/>
</dbReference>
<feature type="compositionally biased region" description="Polar residues" evidence="1">
    <location>
        <begin position="45"/>
        <end position="70"/>
    </location>
</feature>
<protein>
    <submittedName>
        <fullName evidence="2">Uncharacterized protein C17orf104-like</fullName>
    </submittedName>
</protein>
<dbReference type="GO" id="GO:0005634">
    <property type="term" value="C:nucleus"/>
    <property type="evidence" value="ECO:0007669"/>
    <property type="project" value="TreeGrafter"/>
</dbReference>
<dbReference type="GO" id="GO:0005737">
    <property type="term" value="C:cytoplasm"/>
    <property type="evidence" value="ECO:0007669"/>
    <property type="project" value="TreeGrafter"/>
</dbReference>
<feature type="region of interest" description="Disordered" evidence="1">
    <location>
        <begin position="602"/>
        <end position="621"/>
    </location>
</feature>
<reference evidence="2" key="1">
    <citation type="submission" date="2025-08" db="UniProtKB">
        <authorList>
            <consortium name="RefSeq"/>
        </authorList>
    </citation>
    <scope>IDENTIFICATION</scope>
</reference>
<accession>A0AAJ6ZAN4</accession>
<feature type="region of interest" description="Disordered" evidence="1">
    <location>
        <begin position="44"/>
        <end position="70"/>
    </location>
</feature>
<dbReference type="KEGG" id="pxu:106118503"/>
<dbReference type="GO" id="GO:0007141">
    <property type="term" value="P:male meiosis I"/>
    <property type="evidence" value="ECO:0007669"/>
    <property type="project" value="TreeGrafter"/>
</dbReference>
<dbReference type="PANTHER" id="PTHR33861:SF5">
    <property type="entry name" value="GAMMA-TUBULIN COMPLEX COMPONENT"/>
    <property type="match status" value="1"/>
</dbReference>
<feature type="compositionally biased region" description="Basic and acidic residues" evidence="1">
    <location>
        <begin position="768"/>
        <end position="787"/>
    </location>
</feature>
<feature type="compositionally biased region" description="Low complexity" evidence="1">
    <location>
        <begin position="723"/>
        <end position="732"/>
    </location>
</feature>
<dbReference type="GO" id="GO:0007144">
    <property type="term" value="P:female meiosis I"/>
    <property type="evidence" value="ECO:0007669"/>
    <property type="project" value="TreeGrafter"/>
</dbReference>
<gene>
    <name evidence="2" type="primary">LOC106118503</name>
</gene>